<evidence type="ECO:0000259" key="1">
    <source>
        <dbReference type="Pfam" id="PF07137"/>
    </source>
</evidence>
<dbReference type="GO" id="GO:0010028">
    <property type="term" value="P:xanthophyll cycle"/>
    <property type="evidence" value="ECO:0007669"/>
    <property type="project" value="InterPro"/>
</dbReference>
<dbReference type="EMBL" id="BRXZ01001527">
    <property type="protein sequence ID" value="GMH73385.1"/>
    <property type="molecule type" value="Genomic_DNA"/>
</dbReference>
<proteinExistence type="predicted"/>
<evidence type="ECO:0000313" key="2">
    <source>
        <dbReference type="EMBL" id="GMH73385.1"/>
    </source>
</evidence>
<evidence type="ECO:0000313" key="3">
    <source>
        <dbReference type="Proteomes" id="UP001165082"/>
    </source>
</evidence>
<dbReference type="InterPro" id="IPR012674">
    <property type="entry name" value="Calycin"/>
</dbReference>
<dbReference type="InterPro" id="IPR044682">
    <property type="entry name" value="VDE"/>
</dbReference>
<dbReference type="PANTHER" id="PTHR33970:SF2">
    <property type="entry name" value="OS01G0716400 PROTEIN"/>
    <property type="match status" value="1"/>
</dbReference>
<dbReference type="AlphaFoldDB" id="A0A9W7ECV4"/>
<comment type="caution">
    <text evidence="2">The sequence shown here is derived from an EMBL/GenBank/DDBJ whole genome shotgun (WGS) entry which is preliminary data.</text>
</comment>
<dbReference type="GO" id="GO:0046422">
    <property type="term" value="F:violaxanthin de-epoxidase activity"/>
    <property type="evidence" value="ECO:0007669"/>
    <property type="project" value="InterPro"/>
</dbReference>
<name>A0A9W7ECV4_9STRA</name>
<feature type="domain" description="VDE lipocalin" evidence="1">
    <location>
        <begin position="86"/>
        <end position="345"/>
    </location>
</feature>
<accession>A0A9W7ECV4</accession>
<dbReference type="InterPro" id="IPR010788">
    <property type="entry name" value="VDE_dom"/>
</dbReference>
<dbReference type="Pfam" id="PF07137">
    <property type="entry name" value="VDE"/>
    <property type="match status" value="1"/>
</dbReference>
<dbReference type="Gene3D" id="2.40.128.20">
    <property type="match status" value="1"/>
</dbReference>
<organism evidence="2 3">
    <name type="scientific">Triparma retinervis</name>
    <dbReference type="NCBI Taxonomy" id="2557542"/>
    <lineage>
        <taxon>Eukaryota</taxon>
        <taxon>Sar</taxon>
        <taxon>Stramenopiles</taxon>
        <taxon>Ochrophyta</taxon>
        <taxon>Bolidophyceae</taxon>
        <taxon>Parmales</taxon>
        <taxon>Triparmaceae</taxon>
        <taxon>Triparma</taxon>
    </lineage>
</organism>
<reference evidence="2" key="1">
    <citation type="submission" date="2022-07" db="EMBL/GenBank/DDBJ databases">
        <title>Genome analysis of Parmales, a sister group of diatoms, reveals the evolutionary specialization of diatoms from phago-mixotrophs to photoautotrophs.</title>
        <authorList>
            <person name="Ban H."/>
            <person name="Sato S."/>
            <person name="Yoshikawa S."/>
            <person name="Kazumasa Y."/>
            <person name="Nakamura Y."/>
            <person name="Ichinomiya M."/>
            <person name="Saitoh K."/>
            <person name="Sato N."/>
            <person name="Blanc-Mathieu R."/>
            <person name="Endo H."/>
            <person name="Kuwata A."/>
            <person name="Ogata H."/>
        </authorList>
    </citation>
    <scope>NUCLEOTIDE SEQUENCE</scope>
</reference>
<dbReference type="PANTHER" id="PTHR33970">
    <property type="entry name" value="VIOLAXANTHIN DE-EPOXIDASE, CHLOROPLASTIC-RELATED"/>
    <property type="match status" value="1"/>
</dbReference>
<keyword evidence="3" id="KW-1185">Reference proteome</keyword>
<sequence length="374" mass="41361">MDFVDSYAPDAAITLPSAPWSSLSTARRLHDYLLKLFSRYTTDDYATGVLLFVNQYSGEKVPWVQHSIDPSWEKGAVQNAREFGAMIGKCGDCITKCLADETCKACIDALNDIDTRDQVESYRAVTSFESDLLRDFSFCILEKNNIFECSASIPSLPAASPVPTFRGKPLTHDVADQILIGHLDDPDGLEDISSKVETSWKVACGANVAYDQFPSQNQLFYKGKGTAMWYDPVFKVKTLDGRTVWCKRHYKVRRVVKTPGQYLLSVLDNGVTSNERWNIVAVADDLSWCVFHYAGAASSVGQSYTGGLLCTRDGTVPPADVLNGQIKEAFESVDIKLFELFVCDNSVTEEDVKDPPPLDFYRKGKDSSAVASVA</sequence>
<protein>
    <recommendedName>
        <fullName evidence="1">VDE lipocalin domain-containing protein</fullName>
    </recommendedName>
</protein>
<dbReference type="OrthoDB" id="420426at2759"/>
<gene>
    <name evidence="2" type="ORF">TrRE_jg3840</name>
</gene>
<dbReference type="Proteomes" id="UP001165082">
    <property type="component" value="Unassembled WGS sequence"/>
</dbReference>